<name>A0ABW4N6W5_9CAUL</name>
<keyword evidence="1" id="KW-0812">Transmembrane</keyword>
<keyword evidence="3" id="KW-1185">Reference proteome</keyword>
<proteinExistence type="predicted"/>
<comment type="caution">
    <text evidence="2">The sequence shown here is derived from an EMBL/GenBank/DDBJ whole genome shotgun (WGS) entry which is preliminary data.</text>
</comment>
<dbReference type="EMBL" id="JBHUEY010000012">
    <property type="protein sequence ID" value="MFD1785696.1"/>
    <property type="molecule type" value="Genomic_DNA"/>
</dbReference>
<dbReference type="RefSeq" id="WP_377281731.1">
    <property type="nucleotide sequence ID" value="NZ_JBHRSI010000004.1"/>
</dbReference>
<feature type="transmembrane region" description="Helical" evidence="1">
    <location>
        <begin position="163"/>
        <end position="181"/>
    </location>
</feature>
<evidence type="ECO:0008006" key="4">
    <source>
        <dbReference type="Google" id="ProtNLM"/>
    </source>
</evidence>
<accession>A0ABW4N6W5</accession>
<dbReference type="Proteomes" id="UP001597237">
    <property type="component" value="Unassembled WGS sequence"/>
</dbReference>
<protein>
    <recommendedName>
        <fullName evidence="4">Response regulatory domain-containing protein</fullName>
    </recommendedName>
</protein>
<keyword evidence="1" id="KW-1133">Transmembrane helix</keyword>
<gene>
    <name evidence="2" type="ORF">ACFSC0_20050</name>
</gene>
<feature type="transmembrane region" description="Helical" evidence="1">
    <location>
        <begin position="133"/>
        <end position="157"/>
    </location>
</feature>
<organism evidence="2 3">
    <name type="scientific">Phenylobacterium terrae</name>
    <dbReference type="NCBI Taxonomy" id="2665495"/>
    <lineage>
        <taxon>Bacteria</taxon>
        <taxon>Pseudomonadati</taxon>
        <taxon>Pseudomonadota</taxon>
        <taxon>Alphaproteobacteria</taxon>
        <taxon>Caulobacterales</taxon>
        <taxon>Caulobacteraceae</taxon>
        <taxon>Phenylobacterium</taxon>
    </lineage>
</organism>
<evidence type="ECO:0000313" key="3">
    <source>
        <dbReference type="Proteomes" id="UP001597237"/>
    </source>
</evidence>
<sequence length="204" mass="21867">MLRVLIHASTPTAERLTTLLASRTDVDCRRSGAQFHTLRQLREWRPHLLVVEAEREAAGLAPFIAEAAAFTLCLAFFWPEDPEVRRSLLRYSPMGILPRNYDRGDVASLLAAVRSEADLPDAGKRAPALRLEVLGMICGLLAAALGFHLPGASAVLAGADHRGYYAVLGLALIAGACLLQVRRPVVAAVQAVLVTAVTLAPTQA</sequence>
<evidence type="ECO:0000313" key="2">
    <source>
        <dbReference type="EMBL" id="MFD1785696.1"/>
    </source>
</evidence>
<evidence type="ECO:0000256" key="1">
    <source>
        <dbReference type="SAM" id="Phobius"/>
    </source>
</evidence>
<keyword evidence="1" id="KW-0472">Membrane</keyword>
<reference evidence="3" key="1">
    <citation type="journal article" date="2019" name="Int. J. Syst. Evol. Microbiol.">
        <title>The Global Catalogue of Microorganisms (GCM) 10K type strain sequencing project: providing services to taxonomists for standard genome sequencing and annotation.</title>
        <authorList>
            <consortium name="The Broad Institute Genomics Platform"/>
            <consortium name="The Broad Institute Genome Sequencing Center for Infectious Disease"/>
            <person name="Wu L."/>
            <person name="Ma J."/>
        </authorList>
    </citation>
    <scope>NUCLEOTIDE SEQUENCE [LARGE SCALE GENOMIC DNA]</scope>
    <source>
        <strain evidence="3">DFY28</strain>
    </source>
</reference>